<accession>A0AAV4QDK4</accession>
<sequence length="101" mass="10602">METDGGYLPSPKKRHSIPPLIPHPSKRKVMRGAAASRISHLSNSSPVPLFYSTTCRSLPPPGGFSLPHSLSSHTESISRGGGGGGKAPSFASDNVPLRRTS</sequence>
<protein>
    <submittedName>
        <fullName evidence="2">Uncharacterized protein</fullName>
    </submittedName>
</protein>
<reference evidence="2 3" key="1">
    <citation type="submission" date="2021-06" db="EMBL/GenBank/DDBJ databases">
        <title>Caerostris darwini draft genome.</title>
        <authorList>
            <person name="Kono N."/>
            <person name="Arakawa K."/>
        </authorList>
    </citation>
    <scope>NUCLEOTIDE SEQUENCE [LARGE SCALE GENOMIC DNA]</scope>
</reference>
<name>A0AAV4QDK4_9ARAC</name>
<keyword evidence="3" id="KW-1185">Reference proteome</keyword>
<organism evidence="2 3">
    <name type="scientific">Caerostris darwini</name>
    <dbReference type="NCBI Taxonomy" id="1538125"/>
    <lineage>
        <taxon>Eukaryota</taxon>
        <taxon>Metazoa</taxon>
        <taxon>Ecdysozoa</taxon>
        <taxon>Arthropoda</taxon>
        <taxon>Chelicerata</taxon>
        <taxon>Arachnida</taxon>
        <taxon>Araneae</taxon>
        <taxon>Araneomorphae</taxon>
        <taxon>Entelegynae</taxon>
        <taxon>Araneoidea</taxon>
        <taxon>Araneidae</taxon>
        <taxon>Caerostris</taxon>
    </lineage>
</organism>
<comment type="caution">
    <text evidence="2">The sequence shown here is derived from an EMBL/GenBank/DDBJ whole genome shotgun (WGS) entry which is preliminary data.</text>
</comment>
<gene>
    <name evidence="2" type="ORF">CDAR_76511</name>
</gene>
<proteinExistence type="predicted"/>
<evidence type="ECO:0000313" key="3">
    <source>
        <dbReference type="Proteomes" id="UP001054837"/>
    </source>
</evidence>
<feature type="region of interest" description="Disordered" evidence="1">
    <location>
        <begin position="1"/>
        <end position="26"/>
    </location>
</feature>
<dbReference type="Proteomes" id="UP001054837">
    <property type="component" value="Unassembled WGS sequence"/>
</dbReference>
<evidence type="ECO:0000313" key="2">
    <source>
        <dbReference type="EMBL" id="GIY06809.1"/>
    </source>
</evidence>
<dbReference type="EMBL" id="BPLQ01004264">
    <property type="protein sequence ID" value="GIY06809.1"/>
    <property type="molecule type" value="Genomic_DNA"/>
</dbReference>
<dbReference type="AlphaFoldDB" id="A0AAV4QDK4"/>
<feature type="region of interest" description="Disordered" evidence="1">
    <location>
        <begin position="61"/>
        <end position="101"/>
    </location>
</feature>
<evidence type="ECO:0000256" key="1">
    <source>
        <dbReference type="SAM" id="MobiDB-lite"/>
    </source>
</evidence>
<feature type="compositionally biased region" description="Polar residues" evidence="1">
    <location>
        <begin position="68"/>
        <end position="77"/>
    </location>
</feature>